<proteinExistence type="predicted"/>
<dbReference type="Proteomes" id="UP000299102">
    <property type="component" value="Unassembled WGS sequence"/>
</dbReference>
<dbReference type="AlphaFoldDB" id="A0A4C1VSW8"/>
<name>A0A4C1VSW8_EUMVA</name>
<reference evidence="1 2" key="1">
    <citation type="journal article" date="2019" name="Commun. Biol.">
        <title>The bagworm genome reveals a unique fibroin gene that provides high tensile strength.</title>
        <authorList>
            <person name="Kono N."/>
            <person name="Nakamura H."/>
            <person name="Ohtoshi R."/>
            <person name="Tomita M."/>
            <person name="Numata K."/>
            <person name="Arakawa K."/>
        </authorList>
    </citation>
    <scope>NUCLEOTIDE SEQUENCE [LARGE SCALE GENOMIC DNA]</scope>
</reference>
<protein>
    <submittedName>
        <fullName evidence="1">Uncharacterized protein</fullName>
    </submittedName>
</protein>
<dbReference type="EMBL" id="BGZK01000396">
    <property type="protein sequence ID" value="GBP41299.1"/>
    <property type="molecule type" value="Genomic_DNA"/>
</dbReference>
<comment type="caution">
    <text evidence="1">The sequence shown here is derived from an EMBL/GenBank/DDBJ whole genome shotgun (WGS) entry which is preliminary data.</text>
</comment>
<accession>A0A4C1VSW8</accession>
<sequence length="109" mass="12381">MLRHYWPAEVEACTRGPLPMLDEIIQGSRLDCSYTIIRVVDGCEAGPSAAPPRRVSMAKVTRGIYHDHEYVEIFCLELTSVEYLRNAYLLIAEDKQVFTSIDASIFQTK</sequence>
<gene>
    <name evidence="1" type="ORF">EVAR_33027_1</name>
</gene>
<evidence type="ECO:0000313" key="2">
    <source>
        <dbReference type="Proteomes" id="UP000299102"/>
    </source>
</evidence>
<keyword evidence="2" id="KW-1185">Reference proteome</keyword>
<evidence type="ECO:0000313" key="1">
    <source>
        <dbReference type="EMBL" id="GBP41299.1"/>
    </source>
</evidence>
<organism evidence="1 2">
    <name type="scientific">Eumeta variegata</name>
    <name type="common">Bagworm moth</name>
    <name type="synonym">Eumeta japonica</name>
    <dbReference type="NCBI Taxonomy" id="151549"/>
    <lineage>
        <taxon>Eukaryota</taxon>
        <taxon>Metazoa</taxon>
        <taxon>Ecdysozoa</taxon>
        <taxon>Arthropoda</taxon>
        <taxon>Hexapoda</taxon>
        <taxon>Insecta</taxon>
        <taxon>Pterygota</taxon>
        <taxon>Neoptera</taxon>
        <taxon>Endopterygota</taxon>
        <taxon>Lepidoptera</taxon>
        <taxon>Glossata</taxon>
        <taxon>Ditrysia</taxon>
        <taxon>Tineoidea</taxon>
        <taxon>Psychidae</taxon>
        <taxon>Oiketicinae</taxon>
        <taxon>Eumeta</taxon>
    </lineage>
</organism>